<evidence type="ECO:0000313" key="1">
    <source>
        <dbReference type="EMBL" id="OYQ37224.1"/>
    </source>
</evidence>
<gene>
    <name evidence="1" type="ORF">CHU93_00630</name>
</gene>
<proteinExistence type="predicted"/>
<evidence type="ECO:0000313" key="2">
    <source>
        <dbReference type="Proteomes" id="UP000216991"/>
    </source>
</evidence>
<name>A0A255Z8K0_9SPHN</name>
<organism evidence="1 2">
    <name type="scientific">Sandarakinorhabdus cyanobacteriorum</name>
    <dbReference type="NCBI Taxonomy" id="1981098"/>
    <lineage>
        <taxon>Bacteria</taxon>
        <taxon>Pseudomonadati</taxon>
        <taxon>Pseudomonadota</taxon>
        <taxon>Alphaproteobacteria</taxon>
        <taxon>Sphingomonadales</taxon>
        <taxon>Sphingosinicellaceae</taxon>
        <taxon>Sandarakinorhabdus</taxon>
    </lineage>
</organism>
<reference evidence="1 2" key="1">
    <citation type="submission" date="2017-07" db="EMBL/GenBank/DDBJ databases">
        <title>Sandarakinorhabdus cyanobacteriorum sp. nov., a novel bacterium isolated from cyanobacterial aggregates in a eutrophic lake.</title>
        <authorList>
            <person name="Cai H."/>
        </authorList>
    </citation>
    <scope>NUCLEOTIDE SEQUENCE [LARGE SCALE GENOMIC DNA]</scope>
    <source>
        <strain evidence="1 2">TH057</strain>
    </source>
</reference>
<dbReference type="AlphaFoldDB" id="A0A255Z8K0"/>
<keyword evidence="2" id="KW-1185">Reference proteome</keyword>
<sequence>MGDPRFVNHPAETDACIVSIDDEPIDRADRSGIRQVETGVKLGMRQFGNTIPDRQSTCRHHAGTLDDHPMVAATVEGVTPDIDIGEVARA</sequence>
<dbReference type="Proteomes" id="UP000216991">
    <property type="component" value="Unassembled WGS sequence"/>
</dbReference>
<comment type="caution">
    <text evidence="1">The sequence shown here is derived from an EMBL/GenBank/DDBJ whole genome shotgun (WGS) entry which is preliminary data.</text>
</comment>
<accession>A0A255Z8K0</accession>
<dbReference type="EMBL" id="NOXT01000031">
    <property type="protein sequence ID" value="OYQ37224.1"/>
    <property type="molecule type" value="Genomic_DNA"/>
</dbReference>
<protein>
    <submittedName>
        <fullName evidence="1">Uncharacterized protein</fullName>
    </submittedName>
</protein>